<dbReference type="Proteomes" id="UP001597460">
    <property type="component" value="Unassembled WGS sequence"/>
</dbReference>
<sequence length="115" mass="12848">MEVVLGKIICSGTVNLKCNECDATIKQDAALLNWEVEDSERGEMDTRLWHGSEELTLACPECNNDIGIRFTLIEYPEGVQEGELSSEVNGGELIGELDYQIIVEEPPENKEQKFS</sequence>
<organism evidence="1 2">
    <name type="scientific">Gracilimonas halophila</name>
    <dbReference type="NCBI Taxonomy" id="1834464"/>
    <lineage>
        <taxon>Bacteria</taxon>
        <taxon>Pseudomonadati</taxon>
        <taxon>Balneolota</taxon>
        <taxon>Balneolia</taxon>
        <taxon>Balneolales</taxon>
        <taxon>Balneolaceae</taxon>
        <taxon>Gracilimonas</taxon>
    </lineage>
</organism>
<evidence type="ECO:0008006" key="3">
    <source>
        <dbReference type="Google" id="ProtNLM"/>
    </source>
</evidence>
<evidence type="ECO:0000313" key="1">
    <source>
        <dbReference type="EMBL" id="MFD2531594.1"/>
    </source>
</evidence>
<keyword evidence="2" id="KW-1185">Reference proteome</keyword>
<proteinExistence type="predicted"/>
<gene>
    <name evidence="1" type="ORF">ACFSVN_03960</name>
</gene>
<comment type="caution">
    <text evidence="1">The sequence shown here is derived from an EMBL/GenBank/DDBJ whole genome shotgun (WGS) entry which is preliminary data.</text>
</comment>
<protein>
    <recommendedName>
        <fullName evidence="3">CpXC protein</fullName>
    </recommendedName>
</protein>
<evidence type="ECO:0000313" key="2">
    <source>
        <dbReference type="Proteomes" id="UP001597460"/>
    </source>
</evidence>
<dbReference type="EMBL" id="JBHULI010000005">
    <property type="protein sequence ID" value="MFD2531594.1"/>
    <property type="molecule type" value="Genomic_DNA"/>
</dbReference>
<reference evidence="2" key="1">
    <citation type="journal article" date="2019" name="Int. J. Syst. Evol. Microbiol.">
        <title>The Global Catalogue of Microorganisms (GCM) 10K type strain sequencing project: providing services to taxonomists for standard genome sequencing and annotation.</title>
        <authorList>
            <consortium name="The Broad Institute Genomics Platform"/>
            <consortium name="The Broad Institute Genome Sequencing Center for Infectious Disease"/>
            <person name="Wu L."/>
            <person name="Ma J."/>
        </authorList>
    </citation>
    <scope>NUCLEOTIDE SEQUENCE [LARGE SCALE GENOMIC DNA]</scope>
    <source>
        <strain evidence="2">KCTC 52042</strain>
    </source>
</reference>
<dbReference type="RefSeq" id="WP_390298935.1">
    <property type="nucleotide sequence ID" value="NZ_JBHULI010000005.1"/>
</dbReference>
<name>A0ABW5JHP9_9BACT</name>
<accession>A0ABW5JHP9</accession>